<dbReference type="AlphaFoldDB" id="A0A8K1Y3M5"/>
<keyword evidence="4 5" id="KW-0732">Signal</keyword>
<dbReference type="Pfam" id="PF16810">
    <property type="entry name" value="RXLR"/>
    <property type="match status" value="1"/>
</dbReference>
<evidence type="ECO:0000256" key="2">
    <source>
        <dbReference type="ARBA" id="ARBA00010400"/>
    </source>
</evidence>
<protein>
    <recommendedName>
        <fullName evidence="5">RxLR effector protein</fullName>
    </recommendedName>
</protein>
<reference evidence="6" key="1">
    <citation type="submission" date="2018-03" db="EMBL/GenBank/DDBJ databases">
        <title>Sequence polymorphism, gene transcriptional pattern and function analysis of the RXLR effector PcAvh2 from Phytophthora capsici.</title>
        <authorList>
            <person name="Chen X."/>
        </authorList>
    </citation>
    <scope>NUCLEOTIDE SEQUENCE</scope>
    <source>
        <strain evidence="6">Pc537</strain>
    </source>
</reference>
<comment type="similarity">
    <text evidence="2 5">Belongs to the RxLR effector family.</text>
</comment>
<feature type="chain" id="PRO_5044986315" description="RxLR effector protein" evidence="5">
    <location>
        <begin position="22"/>
        <end position="160"/>
    </location>
</feature>
<comment type="subcellular location">
    <subcellularLocation>
        <location evidence="1 5">Secreted</location>
    </subcellularLocation>
</comment>
<feature type="signal peptide" evidence="5">
    <location>
        <begin position="1"/>
        <end position="21"/>
    </location>
</feature>
<evidence type="ECO:0000256" key="5">
    <source>
        <dbReference type="RuleBase" id="RU367124"/>
    </source>
</evidence>
<dbReference type="InterPro" id="IPR031825">
    <property type="entry name" value="RXLR"/>
</dbReference>
<keyword evidence="3 5" id="KW-0964">Secreted</keyword>
<name>A0A8K1Y3M5_PHYCP</name>
<dbReference type="EMBL" id="MH106712">
    <property type="protein sequence ID" value="AZG06262.1"/>
    <property type="molecule type" value="Genomic_DNA"/>
</dbReference>
<dbReference type="PROSITE" id="PS51257">
    <property type="entry name" value="PROKAR_LIPOPROTEIN"/>
    <property type="match status" value="1"/>
</dbReference>
<comment type="function">
    <text evidence="5">Effector that suppresses plant defense responses during pathogen infection.</text>
</comment>
<accession>A0A8K1Y3M5</accession>
<proteinExistence type="inferred from homology"/>
<gene>
    <name evidence="6" type="primary">Avh2</name>
</gene>
<comment type="domain">
    <text evidence="5">The RxLR-dEER motif acts to carry the protein into the host cell cytoplasm through binding to cell surface phosphatidylinositol-3-phosphate.</text>
</comment>
<evidence type="ECO:0000256" key="1">
    <source>
        <dbReference type="ARBA" id="ARBA00004613"/>
    </source>
</evidence>
<evidence type="ECO:0000256" key="3">
    <source>
        <dbReference type="ARBA" id="ARBA00022525"/>
    </source>
</evidence>
<organism evidence="6">
    <name type="scientific">Phytophthora capsici</name>
    <dbReference type="NCBI Taxonomy" id="4784"/>
    <lineage>
        <taxon>Eukaryota</taxon>
        <taxon>Sar</taxon>
        <taxon>Stramenopiles</taxon>
        <taxon>Oomycota</taxon>
        <taxon>Peronosporomycetes</taxon>
        <taxon>Peronosporales</taxon>
        <taxon>Peronosporaceae</taxon>
        <taxon>Phytophthora</taxon>
    </lineage>
</organism>
<evidence type="ECO:0000313" key="6">
    <source>
        <dbReference type="EMBL" id="AZG06262.1"/>
    </source>
</evidence>
<sequence length="160" mass="17978">MRLLFWTLLVALVAILSSCDAASVDENKALQRKLYTKVASQALAADNRHGKRSLRGESSKIAPSSVTEARAATVSTGFGSKIMAFLRGIKEKYLKWEQKILAPSFKEKAEKGTTYSEVLANYRTRLNWSGLWGTPSGFKRYARLYETWLKNNPKYSHLAV</sequence>
<evidence type="ECO:0000256" key="4">
    <source>
        <dbReference type="ARBA" id="ARBA00022729"/>
    </source>
</evidence>